<comment type="caution">
    <text evidence="2">The sequence shown here is derived from an EMBL/GenBank/DDBJ whole genome shotgun (WGS) entry which is preliminary data.</text>
</comment>
<evidence type="ECO:0000313" key="2">
    <source>
        <dbReference type="EMBL" id="KAG7340214.1"/>
    </source>
</evidence>
<sequence length="396" mass="41605">MSPITSKQYVFGRNKGLLMLVFSVFGQLFMTKNYVLAQSETTGFGCYNLSNNQCNCEESVCNQQSCEAIGGIWTDGCLSCQCETNNSDETSEQGGDEDASNMEGAEDDLEGVENSEGEDVVVDDNDEEEETAVGEDDEAEVIVDESESEQETAAEEETAEEEVIVDDSDSLEVAGFACYNLPMAGFQCTCTDDVCSESACTEQGGIWTDRCTSCTCGDIGRNDSNSTADSEEADAGFGCYSLPDAPMRCTCSEEFCDEDLCLASNGTWTDQCTSCTCSGGDNGSGDDGDPTTGWGCYDISVNRCGCAPEFCSQDLCENAGGIFTDGCGSCQCAETFAPGGNTATFTPTTAANANPTSPPTFSPVGATSASAKIGVPFRTYLLEGAGLVGISLLVML</sequence>
<reference evidence="2" key="1">
    <citation type="journal article" date="2021" name="Sci. Rep.">
        <title>Diploid genomic architecture of Nitzschia inconspicua, an elite biomass production diatom.</title>
        <authorList>
            <person name="Oliver A."/>
            <person name="Podell S."/>
            <person name="Pinowska A."/>
            <person name="Traller J.C."/>
            <person name="Smith S.R."/>
            <person name="McClure R."/>
            <person name="Beliaev A."/>
            <person name="Bohutskyi P."/>
            <person name="Hill E.A."/>
            <person name="Rabines A."/>
            <person name="Zheng H."/>
            <person name="Allen L.Z."/>
            <person name="Kuo A."/>
            <person name="Grigoriev I.V."/>
            <person name="Allen A.E."/>
            <person name="Hazlebeck D."/>
            <person name="Allen E.E."/>
        </authorList>
    </citation>
    <scope>NUCLEOTIDE SEQUENCE</scope>
    <source>
        <strain evidence="2">Hildebrandi</strain>
    </source>
</reference>
<dbReference type="Proteomes" id="UP000693970">
    <property type="component" value="Unassembled WGS sequence"/>
</dbReference>
<organism evidence="2 3">
    <name type="scientific">Nitzschia inconspicua</name>
    <dbReference type="NCBI Taxonomy" id="303405"/>
    <lineage>
        <taxon>Eukaryota</taxon>
        <taxon>Sar</taxon>
        <taxon>Stramenopiles</taxon>
        <taxon>Ochrophyta</taxon>
        <taxon>Bacillariophyta</taxon>
        <taxon>Bacillariophyceae</taxon>
        <taxon>Bacillariophycidae</taxon>
        <taxon>Bacillariales</taxon>
        <taxon>Bacillariaceae</taxon>
        <taxon>Nitzschia</taxon>
    </lineage>
</organism>
<reference evidence="2" key="2">
    <citation type="submission" date="2021-04" db="EMBL/GenBank/DDBJ databases">
        <authorList>
            <person name="Podell S."/>
        </authorList>
    </citation>
    <scope>NUCLEOTIDE SEQUENCE</scope>
    <source>
        <strain evidence="2">Hildebrandi</strain>
    </source>
</reference>
<protein>
    <submittedName>
        <fullName evidence="2">Uncharacterized protein</fullName>
    </submittedName>
</protein>
<gene>
    <name evidence="2" type="ORF">IV203_023757</name>
</gene>
<name>A0A9K3PCN7_9STRA</name>
<evidence type="ECO:0000313" key="3">
    <source>
        <dbReference type="Proteomes" id="UP000693970"/>
    </source>
</evidence>
<dbReference type="EMBL" id="JAGRRH010000027">
    <property type="protein sequence ID" value="KAG7340214.1"/>
    <property type="molecule type" value="Genomic_DNA"/>
</dbReference>
<proteinExistence type="predicted"/>
<dbReference type="AlphaFoldDB" id="A0A9K3PCN7"/>
<accession>A0A9K3PCN7</accession>
<feature type="compositionally biased region" description="Acidic residues" evidence="1">
    <location>
        <begin position="89"/>
        <end position="165"/>
    </location>
</feature>
<keyword evidence="3" id="KW-1185">Reference proteome</keyword>
<evidence type="ECO:0000256" key="1">
    <source>
        <dbReference type="SAM" id="MobiDB-lite"/>
    </source>
</evidence>
<feature type="region of interest" description="Disordered" evidence="1">
    <location>
        <begin position="85"/>
        <end position="165"/>
    </location>
</feature>